<feature type="region of interest" description="Disordered" evidence="2">
    <location>
        <begin position="597"/>
        <end position="616"/>
    </location>
</feature>
<protein>
    <submittedName>
        <fullName evidence="3">Uncharacterized protein</fullName>
    </submittedName>
</protein>
<evidence type="ECO:0000313" key="3">
    <source>
        <dbReference type="EMBL" id="CAI2359647.1"/>
    </source>
</evidence>
<organism evidence="3 4">
    <name type="scientific">Euplotes crassus</name>
    <dbReference type="NCBI Taxonomy" id="5936"/>
    <lineage>
        <taxon>Eukaryota</taxon>
        <taxon>Sar</taxon>
        <taxon>Alveolata</taxon>
        <taxon>Ciliophora</taxon>
        <taxon>Intramacronucleata</taxon>
        <taxon>Spirotrichea</taxon>
        <taxon>Hypotrichia</taxon>
        <taxon>Euplotida</taxon>
        <taxon>Euplotidae</taxon>
        <taxon>Moneuplotes</taxon>
    </lineage>
</organism>
<proteinExistence type="predicted"/>
<dbReference type="Proteomes" id="UP001295684">
    <property type="component" value="Unassembled WGS sequence"/>
</dbReference>
<feature type="region of interest" description="Disordered" evidence="2">
    <location>
        <begin position="650"/>
        <end position="676"/>
    </location>
</feature>
<gene>
    <name evidence="3" type="ORF">ECRASSUSDP1_LOCUS939</name>
</gene>
<feature type="region of interest" description="Disordered" evidence="2">
    <location>
        <begin position="554"/>
        <end position="584"/>
    </location>
</feature>
<keyword evidence="1" id="KW-0175">Coiled coil</keyword>
<keyword evidence="4" id="KW-1185">Reference proteome</keyword>
<reference evidence="3" key="1">
    <citation type="submission" date="2023-07" db="EMBL/GenBank/DDBJ databases">
        <authorList>
            <consortium name="AG Swart"/>
            <person name="Singh M."/>
            <person name="Singh A."/>
            <person name="Seah K."/>
            <person name="Emmerich C."/>
        </authorList>
    </citation>
    <scope>NUCLEOTIDE SEQUENCE</scope>
    <source>
        <strain evidence="3">DP1</strain>
    </source>
</reference>
<dbReference type="EMBL" id="CAMPGE010000884">
    <property type="protein sequence ID" value="CAI2359647.1"/>
    <property type="molecule type" value="Genomic_DNA"/>
</dbReference>
<dbReference type="Gene3D" id="1.20.1270.60">
    <property type="entry name" value="Arfaptin homology (AH) domain/BAR domain"/>
    <property type="match status" value="1"/>
</dbReference>
<dbReference type="SUPFAM" id="SSF103657">
    <property type="entry name" value="BAR/IMD domain-like"/>
    <property type="match status" value="1"/>
</dbReference>
<name>A0AAD1U363_EUPCR</name>
<feature type="coiled-coil region" evidence="1">
    <location>
        <begin position="194"/>
        <end position="221"/>
    </location>
</feature>
<feature type="compositionally biased region" description="Basic and acidic residues" evidence="2">
    <location>
        <begin position="563"/>
        <end position="578"/>
    </location>
</feature>
<evidence type="ECO:0000313" key="4">
    <source>
        <dbReference type="Proteomes" id="UP001295684"/>
    </source>
</evidence>
<dbReference type="InterPro" id="IPR027267">
    <property type="entry name" value="AH/BAR_dom_sf"/>
</dbReference>
<dbReference type="AlphaFoldDB" id="A0AAD1U363"/>
<accession>A0AAD1U363</accession>
<sequence length="676" mass="79115">MAKRIKTQIEKHLVYFSELEKVSLKGKQEMEEFLQFLKKKIQVEKSKAAQIAQISIHETKSLQSSPFAQVIDAMKRKSKNEVEQYELFVKNLVEDVALPFKEAMEEFDQKSQQLFSKVKDSVILLSYDLDKYQKIKWRYDDSSSDFIKTLYKYTDFLKQSTEKSSVFYQKKLFQELGSHMIQNEEKVIECATKEEEINDEIEGYTENLEDFRKEFQELESMRFQSIEDAINRIVIFETSCDMNNKYDTKGMAALVEKLDRDTYCEEIKVDKISQLERLSFKPEDELKHFDLFYEDNKENDEIERKCEEVVNFVEKVQSAKNRNEVDHIMSNYFDTFTEQVQHYRCRDSFIASFVSRMENKHTVFKGKFVYDAMVAIFKQILERAYEQEDTECGYKIVEIMRSFYYSPAEGILFIYLQNELKDASIYRDSKFWQKYCVLYCRNILRDTSFEYENSKDKEYKIKKSLYKTCYKLSQIMLSFGQPKEAIKSLISELCKSFKLEQTAIEAILDEIDYYGLTNEEIEELRKSKKSKGKSSSGGWFGTFSKMGSMFNPLSDPGSRRAISPREEAKNLDADDPGRKPSMSQMVSSNFVIPTQGEANSDYLRGSSNGSIDRSKDLSKEYDQKLIEEQKVTEVCEKDPIQITENIEFEAGSQISHPVKNPPQAVNKVSGESPQME</sequence>
<evidence type="ECO:0000256" key="2">
    <source>
        <dbReference type="SAM" id="MobiDB-lite"/>
    </source>
</evidence>
<evidence type="ECO:0000256" key="1">
    <source>
        <dbReference type="SAM" id="Coils"/>
    </source>
</evidence>
<comment type="caution">
    <text evidence="3">The sequence shown here is derived from an EMBL/GenBank/DDBJ whole genome shotgun (WGS) entry which is preliminary data.</text>
</comment>